<dbReference type="EMBL" id="JAJSOF020000027">
    <property type="protein sequence ID" value="KAJ4433069.1"/>
    <property type="molecule type" value="Genomic_DNA"/>
</dbReference>
<protein>
    <submittedName>
        <fullName evidence="1">Uncharacterized protein</fullName>
    </submittedName>
</protein>
<keyword evidence="2" id="KW-1185">Reference proteome</keyword>
<accession>A0ABQ8SGQ9</accession>
<organism evidence="1 2">
    <name type="scientific">Periplaneta americana</name>
    <name type="common">American cockroach</name>
    <name type="synonym">Blatta americana</name>
    <dbReference type="NCBI Taxonomy" id="6978"/>
    <lineage>
        <taxon>Eukaryota</taxon>
        <taxon>Metazoa</taxon>
        <taxon>Ecdysozoa</taxon>
        <taxon>Arthropoda</taxon>
        <taxon>Hexapoda</taxon>
        <taxon>Insecta</taxon>
        <taxon>Pterygota</taxon>
        <taxon>Neoptera</taxon>
        <taxon>Polyneoptera</taxon>
        <taxon>Dictyoptera</taxon>
        <taxon>Blattodea</taxon>
        <taxon>Blattoidea</taxon>
        <taxon>Blattidae</taxon>
        <taxon>Blattinae</taxon>
        <taxon>Periplaneta</taxon>
    </lineage>
</organism>
<gene>
    <name evidence="1" type="ORF">ANN_15326</name>
</gene>
<reference evidence="1 2" key="1">
    <citation type="journal article" date="2022" name="Allergy">
        <title>Genome assembly and annotation of Periplaneta americana reveal a comprehensive cockroach allergen profile.</title>
        <authorList>
            <person name="Wang L."/>
            <person name="Xiong Q."/>
            <person name="Saelim N."/>
            <person name="Wang L."/>
            <person name="Nong W."/>
            <person name="Wan A.T."/>
            <person name="Shi M."/>
            <person name="Liu X."/>
            <person name="Cao Q."/>
            <person name="Hui J.H.L."/>
            <person name="Sookrung N."/>
            <person name="Leung T.F."/>
            <person name="Tungtrongchitr A."/>
            <person name="Tsui S.K.W."/>
        </authorList>
    </citation>
    <scope>NUCLEOTIDE SEQUENCE [LARGE SCALE GENOMIC DNA]</scope>
    <source>
        <strain evidence="1">PWHHKU_190912</strain>
    </source>
</reference>
<evidence type="ECO:0000313" key="1">
    <source>
        <dbReference type="EMBL" id="KAJ4433069.1"/>
    </source>
</evidence>
<name>A0ABQ8SGQ9_PERAM</name>
<dbReference type="Proteomes" id="UP001148838">
    <property type="component" value="Unassembled WGS sequence"/>
</dbReference>
<comment type="caution">
    <text evidence="1">The sequence shown here is derived from an EMBL/GenBank/DDBJ whole genome shotgun (WGS) entry which is preliminary data.</text>
</comment>
<evidence type="ECO:0000313" key="2">
    <source>
        <dbReference type="Proteomes" id="UP001148838"/>
    </source>
</evidence>
<sequence length="76" mass="8658">MAGLCEGGIEPAGSLKAICKSMSDQGSTFTDIYHLRTNRGEHLLQRTIVWASRKHKYWPILDTAVIMERELRVLEK</sequence>
<proteinExistence type="predicted"/>